<keyword evidence="1" id="KW-0732">Signal</keyword>
<feature type="chain" id="PRO_5021435517" evidence="1">
    <location>
        <begin position="25"/>
        <end position="128"/>
    </location>
</feature>
<comment type="caution">
    <text evidence="2">The sequence shown here is derived from an EMBL/GenBank/DDBJ whole genome shotgun (WGS) entry which is preliminary data.</text>
</comment>
<name>A0A4Y9YI57_9AGAM</name>
<dbReference type="AlphaFoldDB" id="A0A4Y9YI57"/>
<feature type="signal peptide" evidence="1">
    <location>
        <begin position="1"/>
        <end position="24"/>
    </location>
</feature>
<accession>A0A4Y9YI57</accession>
<dbReference type="OrthoDB" id="2317741at2759"/>
<evidence type="ECO:0000313" key="3">
    <source>
        <dbReference type="Proteomes" id="UP000298327"/>
    </source>
</evidence>
<organism evidence="2 3">
    <name type="scientific">Dentipellis fragilis</name>
    <dbReference type="NCBI Taxonomy" id="205917"/>
    <lineage>
        <taxon>Eukaryota</taxon>
        <taxon>Fungi</taxon>
        <taxon>Dikarya</taxon>
        <taxon>Basidiomycota</taxon>
        <taxon>Agaricomycotina</taxon>
        <taxon>Agaricomycetes</taxon>
        <taxon>Russulales</taxon>
        <taxon>Hericiaceae</taxon>
        <taxon>Dentipellis</taxon>
    </lineage>
</organism>
<dbReference type="Proteomes" id="UP000298327">
    <property type="component" value="Unassembled WGS sequence"/>
</dbReference>
<dbReference type="STRING" id="205917.A0A4Y9YI57"/>
<keyword evidence="3" id="KW-1185">Reference proteome</keyword>
<reference evidence="2 3" key="1">
    <citation type="submission" date="2019-02" db="EMBL/GenBank/DDBJ databases">
        <title>Genome sequencing of the rare red list fungi Dentipellis fragilis.</title>
        <authorList>
            <person name="Buettner E."/>
            <person name="Kellner H."/>
        </authorList>
    </citation>
    <scope>NUCLEOTIDE SEQUENCE [LARGE SCALE GENOMIC DNA]</scope>
    <source>
        <strain evidence="2 3">DSM 105465</strain>
    </source>
</reference>
<evidence type="ECO:0000313" key="2">
    <source>
        <dbReference type="EMBL" id="TFY62045.1"/>
    </source>
</evidence>
<proteinExistence type="predicted"/>
<dbReference type="EMBL" id="SEOQ01000481">
    <property type="protein sequence ID" value="TFY62045.1"/>
    <property type="molecule type" value="Genomic_DNA"/>
</dbReference>
<gene>
    <name evidence="2" type="ORF">EVG20_g6844</name>
</gene>
<protein>
    <submittedName>
        <fullName evidence="2">Uncharacterized protein</fullName>
    </submittedName>
</protein>
<sequence>MKFTNALTSTFVFPAAALSTMTAAAPLEPRDVYDPRVTYPHTGTVWIVGQRHNVTWDTSDAPVNITNPIGTIKLGANNIILPITLATGFSVLSGRHEVTVPDVDSGEYFLVFFGDSGDWSDTFTINSS</sequence>
<evidence type="ECO:0000256" key="1">
    <source>
        <dbReference type="SAM" id="SignalP"/>
    </source>
</evidence>